<keyword evidence="3" id="KW-0472">Membrane</keyword>
<reference evidence="5" key="1">
    <citation type="submission" date="2023-03" db="EMBL/GenBank/DDBJ databases">
        <title>Massive genome expansion in bonnet fungi (Mycena s.s.) driven by repeated elements and novel gene families across ecological guilds.</title>
        <authorList>
            <consortium name="Lawrence Berkeley National Laboratory"/>
            <person name="Harder C.B."/>
            <person name="Miyauchi S."/>
            <person name="Viragh M."/>
            <person name="Kuo A."/>
            <person name="Thoen E."/>
            <person name="Andreopoulos B."/>
            <person name="Lu D."/>
            <person name="Skrede I."/>
            <person name="Drula E."/>
            <person name="Henrissat B."/>
            <person name="Morin E."/>
            <person name="Kohler A."/>
            <person name="Barry K."/>
            <person name="LaButti K."/>
            <person name="Morin E."/>
            <person name="Salamov A."/>
            <person name="Lipzen A."/>
            <person name="Mereny Z."/>
            <person name="Hegedus B."/>
            <person name="Baldrian P."/>
            <person name="Stursova M."/>
            <person name="Weitz H."/>
            <person name="Taylor A."/>
            <person name="Grigoriev I.V."/>
            <person name="Nagy L.G."/>
            <person name="Martin F."/>
            <person name="Kauserud H."/>
        </authorList>
    </citation>
    <scope>NUCLEOTIDE SEQUENCE</scope>
    <source>
        <strain evidence="5">CBHHK173m</strain>
    </source>
</reference>
<feature type="signal peptide" evidence="4">
    <location>
        <begin position="1"/>
        <end position="25"/>
    </location>
</feature>
<evidence type="ECO:0000256" key="4">
    <source>
        <dbReference type="SAM" id="SignalP"/>
    </source>
</evidence>
<sequence>MRRRPRPLALALVLVLALFLGLAAGAPPDSGPYDPNADPDFDPFSDPDFDPGFGPGFGPTRIRTSGTRAPSASSASAFKTSTTALSSTTSPAAATAFAITTTATTTVQPAVGGLARGPLVAAAVGGSIASSLVVLAGTLFCFFHRARPVRSSLSGSALRPHAQADADAVRALEAELAALRARVASLEARVDAGTGAGLVLYTNEKDAEELDKRVAGGGAGDALPVYVD</sequence>
<keyword evidence="3" id="KW-1133">Transmembrane helix</keyword>
<feature type="compositionally biased region" description="Low complexity" evidence="2">
    <location>
        <begin position="64"/>
        <end position="74"/>
    </location>
</feature>
<evidence type="ECO:0000313" key="5">
    <source>
        <dbReference type="EMBL" id="KAJ7101224.1"/>
    </source>
</evidence>
<feature type="compositionally biased region" description="Acidic residues" evidence="2">
    <location>
        <begin position="37"/>
        <end position="49"/>
    </location>
</feature>
<keyword evidence="6" id="KW-1185">Reference proteome</keyword>
<dbReference type="Proteomes" id="UP001222325">
    <property type="component" value="Unassembled WGS sequence"/>
</dbReference>
<dbReference type="EMBL" id="JARJCN010000004">
    <property type="protein sequence ID" value="KAJ7101224.1"/>
    <property type="molecule type" value="Genomic_DNA"/>
</dbReference>
<feature type="region of interest" description="Disordered" evidence="2">
    <location>
        <begin position="30"/>
        <end position="74"/>
    </location>
</feature>
<feature type="coiled-coil region" evidence="1">
    <location>
        <begin position="162"/>
        <end position="189"/>
    </location>
</feature>
<evidence type="ECO:0000256" key="2">
    <source>
        <dbReference type="SAM" id="MobiDB-lite"/>
    </source>
</evidence>
<dbReference type="AlphaFoldDB" id="A0AAD6UH49"/>
<evidence type="ECO:0000313" key="6">
    <source>
        <dbReference type="Proteomes" id="UP001222325"/>
    </source>
</evidence>
<feature type="transmembrane region" description="Helical" evidence="3">
    <location>
        <begin position="119"/>
        <end position="143"/>
    </location>
</feature>
<accession>A0AAD6UH49</accession>
<gene>
    <name evidence="5" type="ORF">B0H15DRAFT_406891</name>
</gene>
<organism evidence="5 6">
    <name type="scientific">Mycena belliarum</name>
    <dbReference type="NCBI Taxonomy" id="1033014"/>
    <lineage>
        <taxon>Eukaryota</taxon>
        <taxon>Fungi</taxon>
        <taxon>Dikarya</taxon>
        <taxon>Basidiomycota</taxon>
        <taxon>Agaricomycotina</taxon>
        <taxon>Agaricomycetes</taxon>
        <taxon>Agaricomycetidae</taxon>
        <taxon>Agaricales</taxon>
        <taxon>Marasmiineae</taxon>
        <taxon>Mycenaceae</taxon>
        <taxon>Mycena</taxon>
    </lineage>
</organism>
<proteinExistence type="predicted"/>
<evidence type="ECO:0000256" key="3">
    <source>
        <dbReference type="SAM" id="Phobius"/>
    </source>
</evidence>
<feature type="chain" id="PRO_5042150799" evidence="4">
    <location>
        <begin position="26"/>
        <end position="228"/>
    </location>
</feature>
<protein>
    <submittedName>
        <fullName evidence="5">Uncharacterized protein</fullName>
    </submittedName>
</protein>
<keyword evidence="1" id="KW-0175">Coiled coil</keyword>
<comment type="caution">
    <text evidence="5">The sequence shown here is derived from an EMBL/GenBank/DDBJ whole genome shotgun (WGS) entry which is preliminary data.</text>
</comment>
<name>A0AAD6UH49_9AGAR</name>
<keyword evidence="3" id="KW-0812">Transmembrane</keyword>
<keyword evidence="4" id="KW-0732">Signal</keyword>
<evidence type="ECO:0000256" key="1">
    <source>
        <dbReference type="SAM" id="Coils"/>
    </source>
</evidence>